<dbReference type="OrthoDB" id="9762792at2"/>
<evidence type="ECO:0000259" key="1">
    <source>
        <dbReference type="Pfam" id="PF12705"/>
    </source>
</evidence>
<name>A0A084TKU7_9FLAO</name>
<proteinExistence type="predicted"/>
<sequence>MISFLEDVIIDLKKQGLNIPDLTFVLPSKRAGIFLKHTLHKHVEGAFFSPEITSIESFIESLSTLEYISNTELFFEFYEAYLKVTPKEQIEPFDSFYKWAQRLLQDFNEIDRYLVPPDKIFNYLSAIKEIELDHWSLEENQTPYIKNYLDFWSRLGSYYHALTNRLTAKQKGYQGLVYRQAVNNLEHYIATLKGKTIVFVGFNALNKAEELIIQELLQQDLAQIYWDLDQHFFTDTIHDAGHFIRTHTNTWPYFKNNPLNWISNHYSSPKQIQITGVPKNVGQVKYIGTLLDELNLKQGLKNTAVVLGNESLLIPLLNALPKTINGINITMGLPLVQIPLASLFEKLFSIHKSTSKAFYYKDVVAILSHEYIRPLFQKNDTNAADNIIEQIQQNNIISITRDEVTALAPENETILGLLFKPWNETPLVGLQNCKALIQEAKRHLNKNKSKNLLQLEYLYRFNEIFNSLETLIGKHDHIQSTQTLHSMYKELIKQDTLDFQGEPLQGLQIMGMLESRVLDFETVIIASVNEGILPAGKSQNSFIPFDVKIENNLPTYKEKDAVYTYHFYRLLQRAKQVYILYNTEPDVLNGGEKSRFITQLDIEKVHELNVQTVTPVVPPIKEHLIEVAKHQTALSRLKEIAQRGFSPSSLTNYMRNPLDFYAQKILSIKAYDDVEETVAANTLGTVLHNTLEKLYKPFEGAFLSEKMVLDMTSKIDHLVQQEFKELFKKGNTSTGKNLIIFEIAKRYVYNVLKEEIACLKEGHQIKIIAIEQELKTPINVPGLDFPVFLTGKVDRVDEFNGTLRIIDYKSGKVEPGQLKINHWEELTTDYNKYSKPFQLLAYAFMIAAETPFSGPVTAGIISFKNLSKGVMAFQDNKDPLITQATLQAFEEQLNTLILELFDPNIPFKEKPIT</sequence>
<dbReference type="Gene3D" id="3.40.50.300">
    <property type="entry name" value="P-loop containing nucleotide triphosphate hydrolases"/>
    <property type="match status" value="1"/>
</dbReference>
<comment type="caution">
    <text evidence="2">The sequence shown here is derived from an EMBL/GenBank/DDBJ whole genome shotgun (WGS) entry which is preliminary data.</text>
</comment>
<dbReference type="InterPro" id="IPR011335">
    <property type="entry name" value="Restrct_endonuc-II-like"/>
</dbReference>
<dbReference type="eggNOG" id="COG2887">
    <property type="taxonomic scope" value="Bacteria"/>
</dbReference>
<dbReference type="Pfam" id="PF12705">
    <property type="entry name" value="PDDEXK_1"/>
    <property type="match status" value="1"/>
</dbReference>
<evidence type="ECO:0000313" key="2">
    <source>
        <dbReference type="EMBL" id="KFB01333.1"/>
    </source>
</evidence>
<keyword evidence="3" id="KW-1185">Reference proteome</keyword>
<dbReference type="InterPro" id="IPR011604">
    <property type="entry name" value="PDDEXK-like_dom_sf"/>
</dbReference>
<dbReference type="Gene3D" id="3.90.320.10">
    <property type="match status" value="1"/>
</dbReference>
<protein>
    <recommendedName>
        <fullName evidence="1">PD-(D/E)XK endonuclease-like domain-containing protein</fullName>
    </recommendedName>
</protein>
<evidence type="ECO:0000313" key="3">
    <source>
        <dbReference type="Proteomes" id="UP000028521"/>
    </source>
</evidence>
<dbReference type="Proteomes" id="UP000028521">
    <property type="component" value="Unassembled WGS sequence"/>
</dbReference>
<dbReference type="eggNOG" id="COG0210">
    <property type="taxonomic scope" value="Bacteria"/>
</dbReference>
<accession>A0A084TKU7</accession>
<organism evidence="2 3">
    <name type="scientific">Mangrovimonas yunxiaonensis</name>
    <dbReference type="NCBI Taxonomy" id="1197477"/>
    <lineage>
        <taxon>Bacteria</taxon>
        <taxon>Pseudomonadati</taxon>
        <taxon>Bacteroidota</taxon>
        <taxon>Flavobacteriia</taxon>
        <taxon>Flavobacteriales</taxon>
        <taxon>Flavobacteriaceae</taxon>
        <taxon>Mangrovimonas</taxon>
    </lineage>
</organism>
<gene>
    <name evidence="2" type="ORF">IA57_05760</name>
</gene>
<dbReference type="AlphaFoldDB" id="A0A084TKU7"/>
<dbReference type="SUPFAM" id="SSF52540">
    <property type="entry name" value="P-loop containing nucleoside triphosphate hydrolases"/>
    <property type="match status" value="1"/>
</dbReference>
<reference evidence="3" key="2">
    <citation type="submission" date="2014-07" db="EMBL/GenBank/DDBJ databases">
        <title>Genome sequence of Mangrovimonas yunxiaonensis.</title>
        <authorList>
            <person name="Li Y."/>
            <person name="Zheng T."/>
        </authorList>
    </citation>
    <scope>NUCLEOTIDE SEQUENCE [LARGE SCALE GENOMIC DNA]</scope>
    <source>
        <strain evidence="3">LY01</strain>
    </source>
</reference>
<dbReference type="EMBL" id="JPFK01000005">
    <property type="protein sequence ID" value="KFB01333.1"/>
    <property type="molecule type" value="Genomic_DNA"/>
</dbReference>
<reference evidence="2 3" key="1">
    <citation type="journal article" date="2014" name="Genome Announc.">
        <title>Draft Genome Sequence of the Algicidal Bacterium Mangrovimonas yunxiaonensis Strain LY01.</title>
        <authorList>
            <person name="Li Y."/>
            <person name="Zhu H."/>
            <person name="Li C."/>
            <person name="Zhang H."/>
            <person name="Chen Z."/>
            <person name="Zheng W."/>
            <person name="Xu H."/>
            <person name="Zheng T."/>
        </authorList>
    </citation>
    <scope>NUCLEOTIDE SEQUENCE [LARGE SCALE GENOMIC DNA]</scope>
    <source>
        <strain evidence="2 3">LY01</strain>
    </source>
</reference>
<dbReference type="InterPro" id="IPR027417">
    <property type="entry name" value="P-loop_NTPase"/>
</dbReference>
<dbReference type="RefSeq" id="WP_036120374.1">
    <property type="nucleotide sequence ID" value="NZ_BMET01000001.1"/>
</dbReference>
<dbReference type="SUPFAM" id="SSF52980">
    <property type="entry name" value="Restriction endonuclease-like"/>
    <property type="match status" value="1"/>
</dbReference>
<dbReference type="InterPro" id="IPR038726">
    <property type="entry name" value="PDDEXK_AddAB-type"/>
</dbReference>
<dbReference type="STRING" id="1197477.IA57_05760"/>
<feature type="domain" description="PD-(D/E)XK endonuclease-like" evidence="1">
    <location>
        <begin position="645"/>
        <end position="909"/>
    </location>
</feature>